<evidence type="ECO:0000313" key="2">
    <source>
        <dbReference type="EMBL" id="SPP34095.1"/>
    </source>
</evidence>
<name>A0A3B0J0T7_9RICK</name>
<dbReference type="AlphaFoldDB" id="A0A3B0J0T7"/>
<feature type="coiled-coil region" evidence="1">
    <location>
        <begin position="4"/>
        <end position="34"/>
    </location>
</feature>
<organism evidence="2">
    <name type="scientific">Wolbachia endosymbiont of Aleurodicus floccissimus</name>
    <dbReference type="NCBI Taxonomy" id="2152762"/>
    <lineage>
        <taxon>Bacteria</taxon>
        <taxon>Pseudomonadati</taxon>
        <taxon>Pseudomonadota</taxon>
        <taxon>Alphaproteobacteria</taxon>
        <taxon>Rickettsiales</taxon>
        <taxon>Anaplasmataceae</taxon>
        <taxon>Wolbachieae</taxon>
        <taxon>Wolbachia</taxon>
    </lineage>
</organism>
<protein>
    <submittedName>
        <fullName evidence="2">Uncharacterized protein</fullName>
    </submittedName>
</protein>
<keyword evidence="1" id="KW-0175">Coiled coil</keyword>
<reference evidence="2" key="1">
    <citation type="submission" date="2018-04" db="EMBL/GenBank/DDBJ databases">
        <authorList>
            <person name="Go L.Y."/>
            <person name="Mitchell J.A."/>
        </authorList>
    </citation>
    <scope>NUCLEOTIDE SEQUENCE</scope>
    <source>
        <strain evidence="2">WBAF</strain>
    </source>
</reference>
<dbReference type="EMBL" id="OUNF01000205">
    <property type="protein sequence ID" value="SPP34095.1"/>
    <property type="molecule type" value="Genomic_DNA"/>
</dbReference>
<gene>
    <name evidence="2" type="ORF">WBAF_0806</name>
</gene>
<sequence length="341" mass="39158">MKELKKLDLQNETIQEVQKNLQQLCEKVKLSYQERKDLRKTEKLRKVKKHSSEQVEKIKALFSDSILKNMSAEMLKEAYLSIDLLKIFMFIHTHDNDYDKHLRYYLKGYNFSRLMLQLIEKDAVTMQAESRSIKAALSGKVNITEGSYNPETTEKFVSGNALQTFDSRDVNIITKMIKNSGIEKNSKGDLGSDLDNSLRINYYDKVIDDLDFGGCIVPPIPYSELPKITDIKKLICDLKKIIPKLCEKYKESSDRINLNILKPLMNCNATDKCVFSAESKMCLYELLHKHLEMVMDINGYDTKPIIELINKNCTTASIIKQPSTTLEECSCEGACACELYK</sequence>
<proteinExistence type="predicted"/>
<accession>A0A3B0J0T7</accession>
<evidence type="ECO:0000256" key="1">
    <source>
        <dbReference type="SAM" id="Coils"/>
    </source>
</evidence>